<reference evidence="15 17" key="2">
    <citation type="submission" date="2018-12" db="EMBL/GenBank/DDBJ databases">
        <title>Genomic insights into the evolutionary origins and pathogenicity of five Vibrio parahaemolyticus strains isolated from the shrimp with acute hepatopancreatic necrosis disease (AHPND).</title>
        <authorList>
            <person name="Yang Q."/>
            <person name="Dong X."/>
            <person name="Xie G."/>
            <person name="Fu S."/>
            <person name="Zou P."/>
            <person name="Sun J."/>
            <person name="Wang Y."/>
            <person name="Huang J."/>
        </authorList>
    </citation>
    <scope>NUCLEOTIDE SEQUENCE [LARGE SCALE GENOMIC DNA]</scope>
    <source>
        <strain evidence="15 17">20160303005-1</strain>
    </source>
</reference>
<dbReference type="SUPFAM" id="SSF46785">
    <property type="entry name" value="Winged helix' DNA-binding domain"/>
    <property type="match status" value="1"/>
</dbReference>
<dbReference type="GO" id="GO:0051537">
    <property type="term" value="F:2 iron, 2 sulfur cluster binding"/>
    <property type="evidence" value="ECO:0007669"/>
    <property type="project" value="UniProtKB-KW"/>
</dbReference>
<dbReference type="GO" id="GO:0003690">
    <property type="term" value="F:double-stranded DNA binding"/>
    <property type="evidence" value="ECO:0007669"/>
    <property type="project" value="UniProtKB-UniRule"/>
</dbReference>
<dbReference type="InterPro" id="IPR036388">
    <property type="entry name" value="WH-like_DNA-bd_sf"/>
</dbReference>
<dbReference type="GeneID" id="1190358"/>
<dbReference type="GO" id="GO:0045892">
    <property type="term" value="P:negative regulation of DNA-templated transcription"/>
    <property type="evidence" value="ECO:0007669"/>
    <property type="project" value="InterPro"/>
</dbReference>
<keyword evidence="3 10" id="KW-0479">Metal-binding</keyword>
<protein>
    <recommendedName>
        <fullName evidence="9 10">HTH-type transcriptional repressor NsrR</fullName>
    </recommendedName>
</protein>
<evidence type="ECO:0000313" key="18">
    <source>
        <dbReference type="Proteomes" id="UP000518904"/>
    </source>
</evidence>
<dbReference type="EMBL" id="CP114194">
    <property type="protein sequence ID" value="WAT90004.1"/>
    <property type="molecule type" value="Genomic_DNA"/>
</dbReference>
<reference evidence="11" key="1">
    <citation type="journal article" date="2018" name="Genome Biol.">
        <title>SKESA: strategic k-mer extension for scrupulous assemblies.</title>
        <authorList>
            <person name="Souvorov A."/>
            <person name="Agarwala R."/>
            <person name="Lipman D.J."/>
        </authorList>
    </citation>
    <scope>NUCLEOTIDE SEQUENCE</scope>
    <source>
        <strain evidence="11">1930</strain>
    </source>
</reference>
<evidence type="ECO:0000256" key="5">
    <source>
        <dbReference type="ARBA" id="ARBA00023014"/>
    </source>
</evidence>
<dbReference type="AlphaFoldDB" id="A0A072KNX0"/>
<dbReference type="PROSITE" id="PS51197">
    <property type="entry name" value="HTH_RRF2_2"/>
    <property type="match status" value="1"/>
</dbReference>
<dbReference type="Proteomes" id="UP000856022">
    <property type="component" value="Unassembled WGS sequence"/>
</dbReference>
<evidence type="ECO:0000313" key="13">
    <source>
        <dbReference type="EMBL" id="MDS1824304.1"/>
    </source>
</evidence>
<name>A0A072KNX0_VIBPH</name>
<feature type="binding site" evidence="10">
    <location>
        <position position="102"/>
    </location>
    <ligand>
        <name>[2Fe-2S] cluster</name>
        <dbReference type="ChEBI" id="CHEBI:190135"/>
    </ligand>
</feature>
<keyword evidence="4 10" id="KW-0408">Iron</keyword>
<evidence type="ECO:0000256" key="8">
    <source>
        <dbReference type="ARBA" id="ARBA00023163"/>
    </source>
</evidence>
<dbReference type="OrthoDB" id="9795923at2"/>
<reference evidence="14 18" key="4">
    <citation type="submission" date="2020-04" db="EMBL/GenBank/DDBJ databases">
        <title>Whole-genome sequencing of Vibrio spp. from China reveals different genetic environments of blaCTX-M-14 among diverse lineages.</title>
        <authorList>
            <person name="Zheng Z."/>
            <person name="Ye L."/>
            <person name="Chen S."/>
        </authorList>
    </citation>
    <scope>NUCLEOTIDE SEQUENCE [LARGE SCALE GENOMIC DNA]</scope>
    <source>
        <strain evidence="14 18">Vb0551</strain>
    </source>
</reference>
<evidence type="ECO:0000313" key="12">
    <source>
        <dbReference type="EMBL" id="MCC3806803.1"/>
    </source>
</evidence>
<dbReference type="InterPro" id="IPR036390">
    <property type="entry name" value="WH_DNA-bd_sf"/>
</dbReference>
<evidence type="ECO:0000313" key="15">
    <source>
        <dbReference type="EMBL" id="QHH10728.1"/>
    </source>
</evidence>
<reference evidence="12" key="5">
    <citation type="submission" date="2020-09" db="EMBL/GenBank/DDBJ databases">
        <title>Genome sequence of Vibrio parahaemolyticus isolates.</title>
        <authorList>
            <person name="Hammerl J.A."/>
            <person name="Strauch E."/>
        </authorList>
    </citation>
    <scope>NUCLEOTIDE SEQUENCE</scope>
    <source>
        <strain evidence="12">17-VB00146</strain>
    </source>
</reference>
<dbReference type="GO" id="GO:0005829">
    <property type="term" value="C:cytosol"/>
    <property type="evidence" value="ECO:0007669"/>
    <property type="project" value="TreeGrafter"/>
</dbReference>
<dbReference type="GO" id="GO:0005506">
    <property type="term" value="F:iron ion binding"/>
    <property type="evidence" value="ECO:0007669"/>
    <property type="project" value="UniProtKB-UniRule"/>
</dbReference>
<dbReference type="Pfam" id="PF02082">
    <property type="entry name" value="Rrf2"/>
    <property type="match status" value="1"/>
</dbReference>
<dbReference type="Gene3D" id="1.10.10.10">
    <property type="entry name" value="Winged helix-like DNA-binding domain superfamily/Winged helix DNA-binding domain"/>
    <property type="match status" value="1"/>
</dbReference>
<evidence type="ECO:0000256" key="6">
    <source>
        <dbReference type="ARBA" id="ARBA00023015"/>
    </source>
</evidence>
<feature type="binding site" evidence="10">
    <location>
        <position position="91"/>
    </location>
    <ligand>
        <name>[2Fe-2S] cluster</name>
        <dbReference type="ChEBI" id="CHEBI:190135"/>
    </ligand>
</feature>
<organism evidence="14 18">
    <name type="scientific">Vibrio parahaemolyticus</name>
    <dbReference type="NCBI Taxonomy" id="670"/>
    <lineage>
        <taxon>Bacteria</taxon>
        <taxon>Pseudomonadati</taxon>
        <taxon>Pseudomonadota</taxon>
        <taxon>Gammaproteobacteria</taxon>
        <taxon>Vibrionales</taxon>
        <taxon>Vibrionaceae</taxon>
        <taxon>Vibrio</taxon>
    </lineage>
</organism>
<evidence type="ECO:0000313" key="11">
    <source>
        <dbReference type="EMBL" id="HAS6679433.1"/>
    </source>
</evidence>
<evidence type="ECO:0000256" key="2">
    <source>
        <dbReference type="ARBA" id="ARBA00022714"/>
    </source>
</evidence>
<sequence>MQLTSFTDYALRTLIYLASLPKDELTNITEVTDLFGVSRNHMVKVINRLGQLGYVHTVRGKNGGIRLMKPASEITVGGVVRDLEPLDLVNCGVEFCHITPACRLKDKLAKAKSAFLAELDECTIESLLSDNSELLILLARP</sequence>
<comment type="cofactor">
    <cofactor evidence="10">
        <name>[2Fe-2S] cluster</name>
        <dbReference type="ChEBI" id="CHEBI:190135"/>
    </cofactor>
    <text evidence="10">Binds 1 [2Fe-2S] cluster per subunit.</text>
</comment>
<dbReference type="SMR" id="A0A072KNX0"/>
<dbReference type="EMBL" id="JABCLB010001106">
    <property type="protein sequence ID" value="NMU82928.1"/>
    <property type="molecule type" value="Genomic_DNA"/>
</dbReference>
<evidence type="ECO:0000256" key="9">
    <source>
        <dbReference type="ARBA" id="ARBA00074698"/>
    </source>
</evidence>
<keyword evidence="5 10" id="KW-0411">Iron-sulfur</keyword>
<evidence type="ECO:0000313" key="17">
    <source>
        <dbReference type="Proteomes" id="UP000464718"/>
    </source>
</evidence>
<dbReference type="EMBL" id="JACVHL010000018">
    <property type="protein sequence ID" value="MCC3806803.1"/>
    <property type="molecule type" value="Genomic_DNA"/>
</dbReference>
<evidence type="ECO:0000256" key="1">
    <source>
        <dbReference type="ARBA" id="ARBA00022491"/>
    </source>
</evidence>
<dbReference type="Proteomes" id="UP000518904">
    <property type="component" value="Unassembled WGS sequence"/>
</dbReference>
<dbReference type="EMBL" id="DACQKT010000014">
    <property type="protein sequence ID" value="HAS6679433.1"/>
    <property type="molecule type" value="Genomic_DNA"/>
</dbReference>
<feature type="binding site" evidence="10">
    <location>
        <position position="96"/>
    </location>
    <ligand>
        <name>[2Fe-2S] cluster</name>
        <dbReference type="ChEBI" id="CHEBI:190135"/>
    </ligand>
</feature>
<dbReference type="RefSeq" id="WP_005460673.1">
    <property type="nucleotide sequence ID" value="NZ_CABMHD010000004.1"/>
</dbReference>
<accession>A0A072KNX0</accession>
<dbReference type="InterPro" id="IPR023761">
    <property type="entry name" value="Tscrpt_rep_HTH_NsrR"/>
</dbReference>
<reference evidence="16" key="6">
    <citation type="submission" date="2022-12" db="EMBL/GenBank/DDBJ databases">
        <title>Vibrio parahaemolyticus become highly virulent by producing novel Tc toxins.</title>
        <authorList>
            <person name="Yang F."/>
            <person name="You Y."/>
            <person name="Lai Q."/>
            <person name="Xu L."/>
            <person name="Li F."/>
        </authorList>
    </citation>
    <scope>NUCLEOTIDE SEQUENCE</scope>
    <source>
        <strain evidence="16">Vp-HL-202005</strain>
    </source>
</reference>
<dbReference type="NCBIfam" id="TIGR00738">
    <property type="entry name" value="rrf2_super"/>
    <property type="match status" value="1"/>
</dbReference>
<keyword evidence="7 10" id="KW-0238">DNA-binding</keyword>
<evidence type="ECO:0000256" key="3">
    <source>
        <dbReference type="ARBA" id="ARBA00022723"/>
    </source>
</evidence>
<dbReference type="OMA" id="AQEAFYA"/>
<dbReference type="NCBIfam" id="NF008240">
    <property type="entry name" value="PRK11014.1"/>
    <property type="match status" value="1"/>
</dbReference>
<reference evidence="13" key="7">
    <citation type="submission" date="2023-06" db="EMBL/GenBank/DDBJ databases">
        <title>Genomic Diversity of Vibrio spp. and Metagenomic Analysis of Pathogens in Florida Gulf Coastal Waters Following Hurricane Ian.</title>
        <authorList>
            <person name="Brumfield K.D."/>
        </authorList>
    </citation>
    <scope>NUCLEOTIDE SEQUENCE</scope>
    <source>
        <strain evidence="13">WBS2B-138</strain>
    </source>
</reference>
<keyword evidence="2 10" id="KW-0001">2Fe-2S</keyword>
<dbReference type="EMBL" id="CP034298">
    <property type="protein sequence ID" value="QHH10728.1"/>
    <property type="molecule type" value="Genomic_DNA"/>
</dbReference>
<reference evidence="11" key="3">
    <citation type="submission" date="2019-12" db="EMBL/GenBank/DDBJ databases">
        <authorList>
            <consortium name="NCBI Pathogen Detection Project"/>
        </authorList>
    </citation>
    <scope>NUCLEOTIDE SEQUENCE</scope>
    <source>
        <strain evidence="11">1930</strain>
    </source>
</reference>
<keyword evidence="6 10" id="KW-0805">Transcription regulation</keyword>
<dbReference type="Proteomes" id="UP001156560">
    <property type="component" value="Chromosome 1"/>
</dbReference>
<evidence type="ECO:0000256" key="4">
    <source>
        <dbReference type="ARBA" id="ARBA00023004"/>
    </source>
</evidence>
<dbReference type="PANTHER" id="PTHR33221:SF4">
    <property type="entry name" value="HTH-TYPE TRANSCRIPTIONAL REPRESSOR NSRR"/>
    <property type="match status" value="1"/>
</dbReference>
<dbReference type="InterPro" id="IPR030489">
    <property type="entry name" value="TR_Rrf2-type_CS"/>
</dbReference>
<dbReference type="HAMAP" id="MF_01177">
    <property type="entry name" value="HTH_type_NsrR"/>
    <property type="match status" value="1"/>
</dbReference>
<evidence type="ECO:0000313" key="14">
    <source>
        <dbReference type="EMBL" id="NMU82928.1"/>
    </source>
</evidence>
<evidence type="ECO:0000256" key="10">
    <source>
        <dbReference type="HAMAP-Rule" id="MF_01177"/>
    </source>
</evidence>
<comment type="function">
    <text evidence="10">Nitric oxide-sensitive repressor of genes involved in protecting the cell against nitrosative stress. May require iron for activity.</text>
</comment>
<evidence type="ECO:0000256" key="7">
    <source>
        <dbReference type="ARBA" id="ARBA00023125"/>
    </source>
</evidence>
<dbReference type="Proteomes" id="UP000726777">
    <property type="component" value="Unassembled WGS sequence"/>
</dbReference>
<evidence type="ECO:0000313" key="16">
    <source>
        <dbReference type="EMBL" id="WAT90004.1"/>
    </source>
</evidence>
<proteinExistence type="inferred from homology"/>
<keyword evidence="8 10" id="KW-0804">Transcription</keyword>
<dbReference type="FunFam" id="1.10.10.10:FF:000105">
    <property type="entry name" value="HTH-type transcriptional repressor NsrR"/>
    <property type="match status" value="1"/>
</dbReference>
<gene>
    <name evidence="10 14" type="primary">nsrR</name>
    <name evidence="15" type="ORF">EHC69_15945</name>
    <name evidence="14" type="ORF">HKB16_08535</name>
    <name evidence="11" type="ORF">I7278_21855</name>
    <name evidence="12" type="ORF">IB292_17425</name>
    <name evidence="16" type="ORF">O1Q84_15630</name>
    <name evidence="13" type="ORF">QX249_27160</name>
</gene>
<dbReference type="PROSITE" id="PS01332">
    <property type="entry name" value="HTH_RRF2_1"/>
    <property type="match status" value="1"/>
</dbReference>
<dbReference type="GO" id="GO:0003700">
    <property type="term" value="F:DNA-binding transcription factor activity"/>
    <property type="evidence" value="ECO:0007669"/>
    <property type="project" value="UniProtKB-UniRule"/>
</dbReference>
<dbReference type="InterPro" id="IPR000944">
    <property type="entry name" value="Tscrpt_reg_Rrf2"/>
</dbReference>
<dbReference type="Proteomes" id="UP001253193">
    <property type="component" value="Unassembled WGS sequence"/>
</dbReference>
<dbReference type="PANTHER" id="PTHR33221">
    <property type="entry name" value="WINGED HELIX-TURN-HELIX TRANSCRIPTIONAL REGULATOR, RRF2 FAMILY"/>
    <property type="match status" value="1"/>
</dbReference>
<keyword evidence="1 10" id="KW-0678">Repressor</keyword>
<dbReference type="EMBL" id="JAUHGG010000020">
    <property type="protein sequence ID" value="MDS1824304.1"/>
    <property type="molecule type" value="Genomic_DNA"/>
</dbReference>
<dbReference type="Proteomes" id="UP000464718">
    <property type="component" value="Chromosome i"/>
</dbReference>